<evidence type="ECO:0000313" key="4">
    <source>
        <dbReference type="Proteomes" id="UP000193963"/>
    </source>
</evidence>
<proteinExistence type="predicted"/>
<dbReference type="Pfam" id="PF05171">
    <property type="entry name" value="HemS"/>
    <property type="match status" value="2"/>
</dbReference>
<gene>
    <name evidence="3" type="primary">hemS</name>
    <name evidence="3" type="ORF">PSM7751_01790</name>
</gene>
<dbReference type="GO" id="GO:0006826">
    <property type="term" value="P:iron ion transport"/>
    <property type="evidence" value="ECO:0007669"/>
    <property type="project" value="InterPro"/>
</dbReference>
<feature type="domain" description="Haemin-degrading HemS/ChuX" evidence="2">
    <location>
        <begin position="220"/>
        <end position="350"/>
    </location>
</feature>
<dbReference type="InterPro" id="IPR053733">
    <property type="entry name" value="Heme_Transport_Util_sf"/>
</dbReference>
<keyword evidence="4" id="KW-1185">Reference proteome</keyword>
<organism evidence="3 4">
    <name type="scientific">Pseudooceanicola marinus</name>
    <dbReference type="NCBI Taxonomy" id="396013"/>
    <lineage>
        <taxon>Bacteria</taxon>
        <taxon>Pseudomonadati</taxon>
        <taxon>Pseudomonadota</taxon>
        <taxon>Alphaproteobacteria</taxon>
        <taxon>Rhodobacterales</taxon>
        <taxon>Paracoccaceae</taxon>
        <taxon>Pseudooceanicola</taxon>
    </lineage>
</organism>
<dbReference type="Proteomes" id="UP000193963">
    <property type="component" value="Unassembled WGS sequence"/>
</dbReference>
<dbReference type="EMBL" id="FWFN01000003">
    <property type="protein sequence ID" value="SLN39448.1"/>
    <property type="molecule type" value="Genomic_DNA"/>
</dbReference>
<feature type="domain" description="Haemin-degrading HemS/ChuX" evidence="2">
    <location>
        <begin position="42"/>
        <end position="169"/>
    </location>
</feature>
<evidence type="ECO:0000256" key="1">
    <source>
        <dbReference type="SAM" id="MobiDB-lite"/>
    </source>
</evidence>
<protein>
    <submittedName>
        <fullName evidence="3">Hemin transport protein HemS</fullName>
    </submittedName>
</protein>
<reference evidence="3 4" key="1">
    <citation type="submission" date="2017-03" db="EMBL/GenBank/DDBJ databases">
        <authorList>
            <person name="Afonso C.L."/>
            <person name="Miller P.J."/>
            <person name="Scott M.A."/>
            <person name="Spackman E."/>
            <person name="Goraichik I."/>
            <person name="Dimitrov K.M."/>
            <person name="Suarez D.L."/>
            <person name="Swayne D.E."/>
        </authorList>
    </citation>
    <scope>NUCLEOTIDE SEQUENCE [LARGE SCALE GENOMIC DNA]</scope>
    <source>
        <strain evidence="3 4">CECT 7751</strain>
    </source>
</reference>
<name>A0A1X6Z3Z4_9RHOB</name>
<dbReference type="RefSeq" id="WP_085887655.1">
    <property type="nucleotide sequence ID" value="NZ_FWFN01000003.1"/>
</dbReference>
<dbReference type="SUPFAM" id="SSF144064">
    <property type="entry name" value="Heme iron utilization protein-like"/>
    <property type="match status" value="1"/>
</dbReference>
<dbReference type="CDD" id="cd16830">
    <property type="entry name" value="HemS-like_N"/>
    <property type="match status" value="1"/>
</dbReference>
<accession>A0A1X6Z3Z4</accession>
<feature type="region of interest" description="Disordered" evidence="1">
    <location>
        <begin position="1"/>
        <end position="21"/>
    </location>
</feature>
<evidence type="ECO:0000313" key="3">
    <source>
        <dbReference type="EMBL" id="SLN39448.1"/>
    </source>
</evidence>
<dbReference type="CDD" id="cd16831">
    <property type="entry name" value="HemS-like_C"/>
    <property type="match status" value="1"/>
</dbReference>
<dbReference type="AlphaFoldDB" id="A0A1X6Z3Z4"/>
<dbReference type="InterPro" id="IPR007845">
    <property type="entry name" value="HemS/ChuX_dom"/>
</dbReference>
<dbReference type="Gene3D" id="3.40.1570.10">
    <property type="entry name" value="HemS/ChuS/ChuX like domains"/>
    <property type="match status" value="2"/>
</dbReference>
<evidence type="ECO:0000259" key="2">
    <source>
        <dbReference type="Pfam" id="PF05171"/>
    </source>
</evidence>
<dbReference type="OrthoDB" id="316630at2"/>
<sequence>MTEVAAAPARAETGTPPSPETIRQALADSTQRPRDLAESLGIGEASLLAAQVDGDRVTRIDADPDSLLAAIPELGEVMGLTRNESVVSEINGVYGGYRRSERAGLVLNGRIDLRFFPSHWVHGFAVVAETKAGPRHSFQVFDAAGDAVHKIYLAKGADPAPWVALRDKLALEDQSRDLPVGPRDTVEPAQEAPEKAEALRAAWADLGDTHKFPAMCRTFGVNRLGAYRTVGAPHARKLEPASVGRLLNRLADTGTPSMIFVGNAGCIQIVSGPIGPIKEMGPWLNVLDDDFNLHLRGDHIAEVWVANKPSRRGPAVSVDFFDARGGLIAQMFGHRTSEVDHNAAWMKLVEEEIARCADEVPA</sequence>